<keyword evidence="11" id="KW-0594">Phospholipid biosynthesis</keyword>
<evidence type="ECO:0000256" key="7">
    <source>
        <dbReference type="ARBA" id="ARBA00022777"/>
    </source>
</evidence>
<proteinExistence type="inferred from homology"/>
<dbReference type="SMART" id="SM00046">
    <property type="entry name" value="DAGKc"/>
    <property type="match status" value="1"/>
</dbReference>
<evidence type="ECO:0000256" key="10">
    <source>
        <dbReference type="ARBA" id="ARBA00023098"/>
    </source>
</evidence>
<dbReference type="InterPro" id="IPR001206">
    <property type="entry name" value="Diacylglycerol_kinase_cat_dom"/>
</dbReference>
<evidence type="ECO:0000256" key="6">
    <source>
        <dbReference type="ARBA" id="ARBA00022741"/>
    </source>
</evidence>
<dbReference type="Proteomes" id="UP000886808">
    <property type="component" value="Unassembled WGS sequence"/>
</dbReference>
<dbReference type="PANTHER" id="PTHR12358:SF106">
    <property type="entry name" value="LIPID KINASE YEGS"/>
    <property type="match status" value="1"/>
</dbReference>
<keyword evidence="6" id="KW-0547">Nucleotide-binding</keyword>
<dbReference type="SUPFAM" id="SSF111331">
    <property type="entry name" value="NAD kinase/diacylglycerol kinase-like"/>
    <property type="match status" value="1"/>
</dbReference>
<dbReference type="AlphaFoldDB" id="A0A9D1PJ72"/>
<evidence type="ECO:0000256" key="3">
    <source>
        <dbReference type="ARBA" id="ARBA00022516"/>
    </source>
</evidence>
<comment type="similarity">
    <text evidence="2">Belongs to the diacylglycerol/lipid kinase family.</text>
</comment>
<evidence type="ECO:0000313" key="15">
    <source>
        <dbReference type="Proteomes" id="UP000886808"/>
    </source>
</evidence>
<dbReference type="GO" id="GO:0004143">
    <property type="term" value="F:ATP-dependent diacylglycerol kinase activity"/>
    <property type="evidence" value="ECO:0007669"/>
    <property type="project" value="TreeGrafter"/>
</dbReference>
<dbReference type="GO" id="GO:0008654">
    <property type="term" value="P:phospholipid biosynthetic process"/>
    <property type="evidence" value="ECO:0007669"/>
    <property type="project" value="UniProtKB-KW"/>
</dbReference>
<keyword evidence="4" id="KW-0808">Transferase</keyword>
<reference evidence="14" key="2">
    <citation type="submission" date="2021-04" db="EMBL/GenBank/DDBJ databases">
        <authorList>
            <person name="Gilroy R."/>
        </authorList>
    </citation>
    <scope>NUCLEOTIDE SEQUENCE</scope>
    <source>
        <strain evidence="14">CHK193-4272</strain>
    </source>
</reference>
<dbReference type="Gene3D" id="2.60.200.40">
    <property type="match status" value="1"/>
</dbReference>
<comment type="cofactor">
    <cofactor evidence="1">
        <name>Mg(2+)</name>
        <dbReference type="ChEBI" id="CHEBI:18420"/>
    </cofactor>
</comment>
<keyword evidence="9" id="KW-0460">Magnesium</keyword>
<dbReference type="NCBIfam" id="TIGR00147">
    <property type="entry name" value="YegS/Rv2252/BmrU family lipid kinase"/>
    <property type="match status" value="1"/>
</dbReference>
<keyword evidence="3" id="KW-0444">Lipid biosynthesis</keyword>
<dbReference type="GO" id="GO:0005886">
    <property type="term" value="C:plasma membrane"/>
    <property type="evidence" value="ECO:0007669"/>
    <property type="project" value="TreeGrafter"/>
</dbReference>
<keyword evidence="5" id="KW-0479">Metal-binding</keyword>
<organism evidence="14 15">
    <name type="scientific">Candidatus Butyricicoccus avistercoris</name>
    <dbReference type="NCBI Taxonomy" id="2838518"/>
    <lineage>
        <taxon>Bacteria</taxon>
        <taxon>Bacillati</taxon>
        <taxon>Bacillota</taxon>
        <taxon>Clostridia</taxon>
        <taxon>Eubacteriales</taxon>
        <taxon>Butyricicoccaceae</taxon>
        <taxon>Butyricicoccus</taxon>
    </lineage>
</organism>
<dbReference type="PROSITE" id="PS50146">
    <property type="entry name" value="DAGK"/>
    <property type="match status" value="1"/>
</dbReference>
<evidence type="ECO:0000256" key="11">
    <source>
        <dbReference type="ARBA" id="ARBA00023209"/>
    </source>
</evidence>
<dbReference type="GO" id="GO:0046872">
    <property type="term" value="F:metal ion binding"/>
    <property type="evidence" value="ECO:0007669"/>
    <property type="project" value="UniProtKB-KW"/>
</dbReference>
<name>A0A9D1PJ72_9FIRM</name>
<accession>A0A9D1PJ72</accession>
<dbReference type="EMBL" id="DXIE01000035">
    <property type="protein sequence ID" value="HIV62453.1"/>
    <property type="molecule type" value="Genomic_DNA"/>
</dbReference>
<dbReference type="InterPro" id="IPR050187">
    <property type="entry name" value="Lipid_Phosphate_FormReg"/>
</dbReference>
<dbReference type="InterPro" id="IPR016064">
    <property type="entry name" value="NAD/diacylglycerol_kinase_sf"/>
</dbReference>
<evidence type="ECO:0000256" key="4">
    <source>
        <dbReference type="ARBA" id="ARBA00022679"/>
    </source>
</evidence>
<dbReference type="GO" id="GO:0005524">
    <property type="term" value="F:ATP binding"/>
    <property type="evidence" value="ECO:0007669"/>
    <property type="project" value="UniProtKB-KW"/>
</dbReference>
<dbReference type="InterPro" id="IPR005218">
    <property type="entry name" value="Diacylglycerol/lipid_kinase"/>
</dbReference>
<evidence type="ECO:0000256" key="12">
    <source>
        <dbReference type="ARBA" id="ARBA00023264"/>
    </source>
</evidence>
<feature type="domain" description="DAGKc" evidence="13">
    <location>
        <begin position="1"/>
        <end position="131"/>
    </location>
</feature>
<evidence type="ECO:0000256" key="9">
    <source>
        <dbReference type="ARBA" id="ARBA00022842"/>
    </source>
</evidence>
<protein>
    <submittedName>
        <fullName evidence="14">Diacylglycerol kinase family lipid kinase</fullName>
    </submittedName>
</protein>
<keyword evidence="8" id="KW-0067">ATP-binding</keyword>
<evidence type="ECO:0000256" key="2">
    <source>
        <dbReference type="ARBA" id="ARBA00005983"/>
    </source>
</evidence>
<sequence>MPQRLLFVVNPNSGKGEMRHHIVDCVDAFVRAEFEVTLYTTQKSGDATRIVIERGAEFDRIVCSGGDGTLNETVAGLMALKEKPALGYIPSGTTNDFASSLKIPKNAIDATNLIIDGKPYHVDVGQFNDRYFTYVAGFGAFTEVSYSTPQVSKNALGRLAYILEGIKSLHTLRPYSVAVKTDKQVISDKFIFGMVTNATTVGGFKGIIANDVGLNDGLFEIFLVKAPTNPIELQMTINELLVSPDTNKFITRFKAKKVEFISDEEIPWTLDGEFGGAPKTVEIVNHQKALHIFAGNPNE</sequence>
<dbReference type="InterPro" id="IPR045540">
    <property type="entry name" value="YegS/DAGK_C"/>
</dbReference>
<comment type="caution">
    <text evidence="14">The sequence shown here is derived from an EMBL/GenBank/DDBJ whole genome shotgun (WGS) entry which is preliminary data.</text>
</comment>
<evidence type="ECO:0000313" key="14">
    <source>
        <dbReference type="EMBL" id="HIV62453.1"/>
    </source>
</evidence>
<keyword evidence="12" id="KW-1208">Phospholipid metabolism</keyword>
<dbReference type="Gene3D" id="3.40.50.10330">
    <property type="entry name" value="Probable inorganic polyphosphate/atp-NAD kinase, domain 1"/>
    <property type="match status" value="1"/>
</dbReference>
<keyword evidence="10" id="KW-0443">Lipid metabolism</keyword>
<gene>
    <name evidence="14" type="ORF">H9746_06410</name>
</gene>
<reference evidence="14" key="1">
    <citation type="journal article" date="2021" name="PeerJ">
        <title>Extensive microbial diversity within the chicken gut microbiome revealed by metagenomics and culture.</title>
        <authorList>
            <person name="Gilroy R."/>
            <person name="Ravi A."/>
            <person name="Getino M."/>
            <person name="Pursley I."/>
            <person name="Horton D.L."/>
            <person name="Alikhan N.F."/>
            <person name="Baker D."/>
            <person name="Gharbi K."/>
            <person name="Hall N."/>
            <person name="Watson M."/>
            <person name="Adriaenssens E.M."/>
            <person name="Foster-Nyarko E."/>
            <person name="Jarju S."/>
            <person name="Secka A."/>
            <person name="Antonio M."/>
            <person name="Oren A."/>
            <person name="Chaudhuri R.R."/>
            <person name="La Ragione R."/>
            <person name="Hildebrand F."/>
            <person name="Pallen M.J."/>
        </authorList>
    </citation>
    <scope>NUCLEOTIDE SEQUENCE</scope>
    <source>
        <strain evidence="14">CHK193-4272</strain>
    </source>
</reference>
<dbReference type="InterPro" id="IPR017438">
    <property type="entry name" value="ATP-NAD_kinase_N"/>
</dbReference>
<dbReference type="Pfam" id="PF00781">
    <property type="entry name" value="DAGK_cat"/>
    <property type="match status" value="1"/>
</dbReference>
<evidence type="ECO:0000259" key="13">
    <source>
        <dbReference type="PROSITE" id="PS50146"/>
    </source>
</evidence>
<evidence type="ECO:0000256" key="8">
    <source>
        <dbReference type="ARBA" id="ARBA00022840"/>
    </source>
</evidence>
<evidence type="ECO:0000256" key="5">
    <source>
        <dbReference type="ARBA" id="ARBA00022723"/>
    </source>
</evidence>
<dbReference type="Pfam" id="PF19279">
    <property type="entry name" value="YegS_C"/>
    <property type="match status" value="1"/>
</dbReference>
<dbReference type="PANTHER" id="PTHR12358">
    <property type="entry name" value="SPHINGOSINE KINASE"/>
    <property type="match status" value="1"/>
</dbReference>
<keyword evidence="7 14" id="KW-0418">Kinase</keyword>
<evidence type="ECO:0000256" key="1">
    <source>
        <dbReference type="ARBA" id="ARBA00001946"/>
    </source>
</evidence>